<dbReference type="InParanoid" id="B9SY76"/>
<sequence>MGSLLFPRKWDDSNIMNKSAVGLGKGQVKQIGIETVGSGLGTHNNGAINERIGLNWCISSRFKLVSKFDRFNVVLTGSILGSYRPVANPLHIGLSK</sequence>
<evidence type="ECO:0000313" key="2">
    <source>
        <dbReference type="Proteomes" id="UP000008311"/>
    </source>
</evidence>
<organism evidence="1 2">
    <name type="scientific">Ricinus communis</name>
    <name type="common">Castor bean</name>
    <dbReference type="NCBI Taxonomy" id="3988"/>
    <lineage>
        <taxon>Eukaryota</taxon>
        <taxon>Viridiplantae</taxon>
        <taxon>Streptophyta</taxon>
        <taxon>Embryophyta</taxon>
        <taxon>Tracheophyta</taxon>
        <taxon>Spermatophyta</taxon>
        <taxon>Magnoliopsida</taxon>
        <taxon>eudicotyledons</taxon>
        <taxon>Gunneridae</taxon>
        <taxon>Pentapetalae</taxon>
        <taxon>rosids</taxon>
        <taxon>fabids</taxon>
        <taxon>Malpighiales</taxon>
        <taxon>Euphorbiaceae</taxon>
        <taxon>Acalyphoideae</taxon>
        <taxon>Acalypheae</taxon>
        <taxon>Ricinus</taxon>
    </lineage>
</organism>
<evidence type="ECO:0000313" key="1">
    <source>
        <dbReference type="EMBL" id="EEF31417.1"/>
    </source>
</evidence>
<gene>
    <name evidence="1" type="ORF">RCOM_0844960</name>
</gene>
<dbReference type="Proteomes" id="UP000008311">
    <property type="component" value="Unassembled WGS sequence"/>
</dbReference>
<dbReference type="EMBL" id="EQ974243">
    <property type="protein sequence ID" value="EEF31417.1"/>
    <property type="molecule type" value="Genomic_DNA"/>
</dbReference>
<name>B9SY76_RICCO</name>
<keyword evidence="2" id="KW-1185">Reference proteome</keyword>
<dbReference type="AlphaFoldDB" id="B9SY76"/>
<protein>
    <submittedName>
        <fullName evidence="1">Uncharacterized protein</fullName>
    </submittedName>
</protein>
<reference evidence="2" key="1">
    <citation type="journal article" date="2010" name="Nat. Biotechnol.">
        <title>Draft genome sequence of the oilseed species Ricinus communis.</title>
        <authorList>
            <person name="Chan A.P."/>
            <person name="Crabtree J."/>
            <person name="Zhao Q."/>
            <person name="Lorenzi H."/>
            <person name="Orvis J."/>
            <person name="Puiu D."/>
            <person name="Melake-Berhan A."/>
            <person name="Jones K.M."/>
            <person name="Redman J."/>
            <person name="Chen G."/>
            <person name="Cahoon E.B."/>
            <person name="Gedil M."/>
            <person name="Stanke M."/>
            <person name="Haas B.J."/>
            <person name="Wortman J.R."/>
            <person name="Fraser-Liggett C.M."/>
            <person name="Ravel J."/>
            <person name="Rabinowicz P.D."/>
        </authorList>
    </citation>
    <scope>NUCLEOTIDE SEQUENCE [LARGE SCALE GENOMIC DNA]</scope>
    <source>
        <strain evidence="2">cv. Hale</strain>
    </source>
</reference>
<accession>B9SY76</accession>
<proteinExistence type="predicted"/>